<keyword evidence="3 6" id="KW-1133">Transmembrane helix</keyword>
<dbReference type="InParanoid" id="B8M5R3"/>
<dbReference type="GO" id="GO:0016020">
    <property type="term" value="C:membrane"/>
    <property type="evidence" value="ECO:0007669"/>
    <property type="project" value="UniProtKB-SubCell"/>
</dbReference>
<accession>B8M5R3</accession>
<dbReference type="AlphaFoldDB" id="B8M5R3"/>
<dbReference type="STRING" id="441959.B8M5R3"/>
<evidence type="ECO:0000256" key="1">
    <source>
        <dbReference type="ARBA" id="ARBA00004141"/>
    </source>
</evidence>
<dbReference type="InterPro" id="IPR049326">
    <property type="entry name" value="Rhodopsin_dom_fungi"/>
</dbReference>
<dbReference type="EMBL" id="EQ962654">
    <property type="protein sequence ID" value="EED20040.1"/>
    <property type="molecule type" value="Genomic_DNA"/>
</dbReference>
<feature type="transmembrane region" description="Helical" evidence="6">
    <location>
        <begin position="113"/>
        <end position="132"/>
    </location>
</feature>
<evidence type="ECO:0000256" key="2">
    <source>
        <dbReference type="ARBA" id="ARBA00022692"/>
    </source>
</evidence>
<dbReference type="VEuPathDB" id="FungiDB:TSTA_032930"/>
<dbReference type="OMA" id="IAGRHEW"/>
<feature type="transmembrane region" description="Helical" evidence="6">
    <location>
        <begin position="152"/>
        <end position="176"/>
    </location>
</feature>
<keyword evidence="4 6" id="KW-0472">Membrane</keyword>
<evidence type="ECO:0000256" key="5">
    <source>
        <dbReference type="ARBA" id="ARBA00038359"/>
    </source>
</evidence>
<feature type="transmembrane region" description="Helical" evidence="6">
    <location>
        <begin position="267"/>
        <end position="297"/>
    </location>
</feature>
<evidence type="ECO:0000256" key="3">
    <source>
        <dbReference type="ARBA" id="ARBA00022989"/>
    </source>
</evidence>
<dbReference type="HOGENOM" id="CLU_028200_12_3_1"/>
<dbReference type="RefSeq" id="XP_002480474.1">
    <property type="nucleotide sequence ID" value="XM_002480429.1"/>
</dbReference>
<keyword evidence="9" id="KW-1185">Reference proteome</keyword>
<dbReference type="eggNOG" id="ENOG502SRWS">
    <property type="taxonomic scope" value="Eukaryota"/>
</dbReference>
<feature type="transmembrane region" description="Helical" evidence="6">
    <location>
        <begin position="37"/>
        <end position="63"/>
    </location>
</feature>
<comment type="similarity">
    <text evidence="5">Belongs to the SAT4 family.</text>
</comment>
<feature type="transmembrane region" description="Helical" evidence="6">
    <location>
        <begin position="233"/>
        <end position="255"/>
    </location>
</feature>
<dbReference type="InterPro" id="IPR052337">
    <property type="entry name" value="SAT4-like"/>
</dbReference>
<evidence type="ECO:0000313" key="8">
    <source>
        <dbReference type="EMBL" id="EED20040.1"/>
    </source>
</evidence>
<dbReference type="OrthoDB" id="444631at2759"/>
<organism evidence="8 9">
    <name type="scientific">Talaromyces stipitatus (strain ATCC 10500 / CBS 375.48 / QM 6759 / NRRL 1006)</name>
    <name type="common">Penicillium stipitatum</name>
    <dbReference type="NCBI Taxonomy" id="441959"/>
    <lineage>
        <taxon>Eukaryota</taxon>
        <taxon>Fungi</taxon>
        <taxon>Dikarya</taxon>
        <taxon>Ascomycota</taxon>
        <taxon>Pezizomycotina</taxon>
        <taxon>Eurotiomycetes</taxon>
        <taxon>Eurotiomycetidae</taxon>
        <taxon>Eurotiales</taxon>
        <taxon>Trichocomaceae</taxon>
        <taxon>Talaromyces</taxon>
        <taxon>Talaromyces sect. Talaromyces</taxon>
    </lineage>
</organism>
<feature type="transmembrane region" description="Helical" evidence="6">
    <location>
        <begin position="196"/>
        <end position="221"/>
    </location>
</feature>
<feature type="domain" description="Rhodopsin" evidence="7">
    <location>
        <begin position="57"/>
        <end position="297"/>
    </location>
</feature>
<reference evidence="9" key="1">
    <citation type="journal article" date="2015" name="Genome Announc.">
        <title>Genome sequence of the AIDS-associated pathogen Penicillium marneffei (ATCC18224) and its near taxonomic relative Talaromyces stipitatus (ATCC10500).</title>
        <authorList>
            <person name="Nierman W.C."/>
            <person name="Fedorova-Abrams N.D."/>
            <person name="Andrianopoulos A."/>
        </authorList>
    </citation>
    <scope>NUCLEOTIDE SEQUENCE [LARGE SCALE GENOMIC DNA]</scope>
    <source>
        <strain evidence="9">ATCC 10500 / CBS 375.48 / QM 6759 / NRRL 1006</strain>
    </source>
</reference>
<proteinExistence type="inferred from homology"/>
<feature type="transmembrane region" description="Helical" evidence="6">
    <location>
        <begin position="75"/>
        <end position="93"/>
    </location>
</feature>
<dbReference type="PhylomeDB" id="B8M5R3"/>
<dbReference type="Proteomes" id="UP000001745">
    <property type="component" value="Unassembled WGS sequence"/>
</dbReference>
<evidence type="ECO:0000313" key="9">
    <source>
        <dbReference type="Proteomes" id="UP000001745"/>
    </source>
</evidence>
<dbReference type="Pfam" id="PF20684">
    <property type="entry name" value="Fung_rhodopsin"/>
    <property type="match status" value="1"/>
</dbReference>
<gene>
    <name evidence="8" type="ORF">TSTA_032930</name>
</gene>
<dbReference type="PANTHER" id="PTHR33048:SF158">
    <property type="entry name" value="MEMBRANE PROTEIN PTH11-LIKE, PUTATIVE-RELATED"/>
    <property type="match status" value="1"/>
</dbReference>
<dbReference type="GeneID" id="8105032"/>
<evidence type="ECO:0000256" key="4">
    <source>
        <dbReference type="ARBA" id="ARBA00023136"/>
    </source>
</evidence>
<keyword evidence="2 6" id="KW-0812">Transmembrane</keyword>
<protein>
    <recommendedName>
        <fullName evidence="7">Rhodopsin domain-containing protein</fullName>
    </recommendedName>
</protein>
<name>B8M5R3_TALSN</name>
<evidence type="ECO:0000259" key="7">
    <source>
        <dbReference type="Pfam" id="PF20684"/>
    </source>
</evidence>
<dbReference type="PANTHER" id="PTHR33048">
    <property type="entry name" value="PTH11-LIKE INTEGRAL MEMBRANE PROTEIN (AFU_ORTHOLOGUE AFUA_5G11245)"/>
    <property type="match status" value="1"/>
</dbReference>
<comment type="subcellular location">
    <subcellularLocation>
        <location evidence="1">Membrane</location>
        <topology evidence="1">Multi-pass membrane protein</topology>
    </subcellularLocation>
</comment>
<evidence type="ECO:0000256" key="6">
    <source>
        <dbReference type="SAM" id="Phobius"/>
    </source>
</evidence>
<sequence length="403" mass="45033">MLMASSMTPEELATTPAGIPPPGVVPNLIDPPSDGNLLIIIGSIMMALMLITAGLSFYTRIFIRRGTAPEDWTRLVAVIGAIFYFVICVIAVVKGKFGTHMYDLSLAHVSSDAFIISGYFANWVTSIVWGFAKTTFFLMYLSMFQSITWYRYAIYFGLFVNWGFYIAIIIATLYFTSPAPGQTWQESFASPRYAKSLTMTIPIASGSLALDLYILILPMFPIWGLRMDLKKKLGVLSIFGTGVLACVASSLSIYFKNRLDHHTEDFSYYTLPVLIMCLVEMCVGITASCMPSMALFFRTKGGVLSRLFSRIIPHSSRLGSSKAKRMNGDLSIESSDQWPLRPMPDKIQYRRMEDALLDSTTLNKVEPVRTTIRAEPRPHSLANDGIRLEYEIDHGIQYNSNAV</sequence>